<name>M2MMH9_BAUPA</name>
<dbReference type="Proteomes" id="UP000011761">
    <property type="component" value="Unassembled WGS sequence"/>
</dbReference>
<feature type="compositionally biased region" description="Polar residues" evidence="1">
    <location>
        <begin position="10"/>
        <end position="30"/>
    </location>
</feature>
<dbReference type="KEGG" id="bcom:BAUCODRAFT_133588"/>
<feature type="domain" description="C2H2-type" evidence="2">
    <location>
        <begin position="99"/>
        <end position="120"/>
    </location>
</feature>
<protein>
    <recommendedName>
        <fullName evidence="2">C2H2-type domain-containing protein</fullName>
    </recommendedName>
</protein>
<dbReference type="eggNOG" id="ENOG502RM9N">
    <property type="taxonomic scope" value="Eukaryota"/>
</dbReference>
<accession>M2MMH9</accession>
<dbReference type="GeneID" id="19108266"/>
<proteinExistence type="predicted"/>
<evidence type="ECO:0000313" key="3">
    <source>
        <dbReference type="EMBL" id="EMC92598.1"/>
    </source>
</evidence>
<dbReference type="RefSeq" id="XP_007680014.1">
    <property type="nucleotide sequence ID" value="XM_007681824.1"/>
</dbReference>
<evidence type="ECO:0000256" key="1">
    <source>
        <dbReference type="SAM" id="MobiDB-lite"/>
    </source>
</evidence>
<dbReference type="EMBL" id="KB445561">
    <property type="protein sequence ID" value="EMC92598.1"/>
    <property type="molecule type" value="Genomic_DNA"/>
</dbReference>
<keyword evidence="4" id="KW-1185">Reference proteome</keyword>
<feature type="region of interest" description="Disordered" evidence="1">
    <location>
        <begin position="1"/>
        <end position="30"/>
    </location>
</feature>
<sequence>MDTAYHFRDSYSSAGSYGRQSPSSDPRASLASSLTSFTEQLSIASNPSRSSSVASSRRTHHEYLCEHCGRGMGRSTTAAYTEHLTTCTCLGRGLLAYECSVCFRLLPNHRQAILHNQNAHNSSAPYLKLDLPGKRRFASCFNNNIFDSFD</sequence>
<feature type="non-terminal residue" evidence="3">
    <location>
        <position position="150"/>
    </location>
</feature>
<dbReference type="InterPro" id="IPR013087">
    <property type="entry name" value="Znf_C2H2_type"/>
</dbReference>
<dbReference type="HOGENOM" id="CLU_1744853_0_0_1"/>
<dbReference type="PROSITE" id="PS00028">
    <property type="entry name" value="ZINC_FINGER_C2H2_1"/>
    <property type="match status" value="1"/>
</dbReference>
<evidence type="ECO:0000313" key="4">
    <source>
        <dbReference type="Proteomes" id="UP000011761"/>
    </source>
</evidence>
<dbReference type="AlphaFoldDB" id="M2MMH9"/>
<evidence type="ECO:0000259" key="2">
    <source>
        <dbReference type="PROSITE" id="PS00028"/>
    </source>
</evidence>
<organism evidence="3 4">
    <name type="scientific">Baudoinia panamericana (strain UAMH 10762)</name>
    <name type="common">Angels' share fungus</name>
    <name type="synonym">Baudoinia compniacensis (strain UAMH 10762)</name>
    <dbReference type="NCBI Taxonomy" id="717646"/>
    <lineage>
        <taxon>Eukaryota</taxon>
        <taxon>Fungi</taxon>
        <taxon>Dikarya</taxon>
        <taxon>Ascomycota</taxon>
        <taxon>Pezizomycotina</taxon>
        <taxon>Dothideomycetes</taxon>
        <taxon>Dothideomycetidae</taxon>
        <taxon>Mycosphaerellales</taxon>
        <taxon>Teratosphaeriaceae</taxon>
        <taxon>Baudoinia</taxon>
    </lineage>
</organism>
<gene>
    <name evidence="3" type="ORF">BAUCODRAFT_133588</name>
</gene>
<reference evidence="3 4" key="1">
    <citation type="journal article" date="2012" name="PLoS Pathog.">
        <title>Diverse lifestyles and strategies of plant pathogenesis encoded in the genomes of eighteen Dothideomycetes fungi.</title>
        <authorList>
            <person name="Ohm R.A."/>
            <person name="Feau N."/>
            <person name="Henrissat B."/>
            <person name="Schoch C.L."/>
            <person name="Horwitz B.A."/>
            <person name="Barry K.W."/>
            <person name="Condon B.J."/>
            <person name="Copeland A.C."/>
            <person name="Dhillon B."/>
            <person name="Glaser F."/>
            <person name="Hesse C.N."/>
            <person name="Kosti I."/>
            <person name="LaButti K."/>
            <person name="Lindquist E.A."/>
            <person name="Lucas S."/>
            <person name="Salamov A.A."/>
            <person name="Bradshaw R.E."/>
            <person name="Ciuffetti L."/>
            <person name="Hamelin R.C."/>
            <person name="Kema G.H.J."/>
            <person name="Lawrence C."/>
            <person name="Scott J.A."/>
            <person name="Spatafora J.W."/>
            <person name="Turgeon B.G."/>
            <person name="de Wit P.J.G.M."/>
            <person name="Zhong S."/>
            <person name="Goodwin S.B."/>
            <person name="Grigoriev I.V."/>
        </authorList>
    </citation>
    <scope>NUCLEOTIDE SEQUENCE [LARGE SCALE GENOMIC DNA]</scope>
    <source>
        <strain evidence="3 4">UAMH 10762</strain>
    </source>
</reference>